<feature type="region of interest" description="Disordered" evidence="1">
    <location>
        <begin position="51"/>
        <end position="74"/>
    </location>
</feature>
<proteinExistence type="predicted"/>
<keyword evidence="3" id="KW-1185">Reference proteome</keyword>
<reference evidence="2" key="1">
    <citation type="journal article" date="2014" name="Int. J. Syst. Evol. Microbiol.">
        <title>Complete genome sequence of Corynebacterium casei LMG S-19264T (=DSM 44701T), isolated from a smear-ripened cheese.</title>
        <authorList>
            <consortium name="US DOE Joint Genome Institute (JGI-PGF)"/>
            <person name="Walter F."/>
            <person name="Albersmeier A."/>
            <person name="Kalinowski J."/>
            <person name="Ruckert C."/>
        </authorList>
    </citation>
    <scope>NUCLEOTIDE SEQUENCE</scope>
    <source>
        <strain evidence="2">JCM 4125</strain>
    </source>
</reference>
<dbReference type="Proteomes" id="UP000646776">
    <property type="component" value="Unassembled WGS sequence"/>
</dbReference>
<accession>A0A918HT72</accession>
<feature type="region of interest" description="Disordered" evidence="1">
    <location>
        <begin position="1"/>
        <end position="36"/>
    </location>
</feature>
<evidence type="ECO:0000256" key="1">
    <source>
        <dbReference type="SAM" id="MobiDB-lite"/>
    </source>
</evidence>
<feature type="compositionally biased region" description="Basic and acidic residues" evidence="1">
    <location>
        <begin position="17"/>
        <end position="32"/>
    </location>
</feature>
<evidence type="ECO:0000313" key="3">
    <source>
        <dbReference type="Proteomes" id="UP000646776"/>
    </source>
</evidence>
<evidence type="ECO:0000313" key="2">
    <source>
        <dbReference type="EMBL" id="GGU01320.1"/>
    </source>
</evidence>
<dbReference type="AlphaFoldDB" id="A0A918HT72"/>
<dbReference type="SUPFAM" id="SSF52440">
    <property type="entry name" value="PreATP-grasp domain"/>
    <property type="match status" value="1"/>
</dbReference>
<sequence>MSMNGPNVTVIAGGLSPDREGSPRPGSREADALRQSGVEVELRDVGKDMLPALAQNSPGCSSPCCTASSGRTQP</sequence>
<organism evidence="2 3">
    <name type="scientific">Streptomyces phaeofaciens</name>
    <dbReference type="NCBI Taxonomy" id="68254"/>
    <lineage>
        <taxon>Bacteria</taxon>
        <taxon>Bacillati</taxon>
        <taxon>Actinomycetota</taxon>
        <taxon>Actinomycetes</taxon>
        <taxon>Kitasatosporales</taxon>
        <taxon>Streptomycetaceae</taxon>
        <taxon>Streptomyces</taxon>
    </lineage>
</organism>
<feature type="compositionally biased region" description="Polar residues" evidence="1">
    <location>
        <begin position="54"/>
        <end position="74"/>
    </location>
</feature>
<protein>
    <submittedName>
        <fullName evidence="2">Uncharacterized protein</fullName>
    </submittedName>
</protein>
<gene>
    <name evidence="2" type="ORF">GCM10010226_92370</name>
</gene>
<dbReference type="EMBL" id="BMSA01000077">
    <property type="protein sequence ID" value="GGU01320.1"/>
    <property type="molecule type" value="Genomic_DNA"/>
</dbReference>
<comment type="caution">
    <text evidence="2">The sequence shown here is derived from an EMBL/GenBank/DDBJ whole genome shotgun (WGS) entry which is preliminary data.</text>
</comment>
<reference evidence="2" key="2">
    <citation type="submission" date="2020-09" db="EMBL/GenBank/DDBJ databases">
        <authorList>
            <person name="Sun Q."/>
            <person name="Ohkuma M."/>
        </authorList>
    </citation>
    <scope>NUCLEOTIDE SEQUENCE</scope>
    <source>
        <strain evidence="2">JCM 4125</strain>
    </source>
</reference>
<dbReference type="InterPro" id="IPR016185">
    <property type="entry name" value="PreATP-grasp_dom_sf"/>
</dbReference>
<name>A0A918HT72_9ACTN</name>